<feature type="non-terminal residue" evidence="1">
    <location>
        <position position="1"/>
    </location>
</feature>
<dbReference type="InterPro" id="IPR029044">
    <property type="entry name" value="Nucleotide-diphossugar_trans"/>
</dbReference>
<accession>A0A8J1Y866</accession>
<evidence type="ECO:0000313" key="1">
    <source>
        <dbReference type="EMBL" id="CAH1793404.1"/>
    </source>
</evidence>
<dbReference type="PANTHER" id="PTHR46830:SF1">
    <property type="entry name" value="ALPHA-1,4-N-ACETYLGLUCOSAMINYLTRANSFERASE"/>
    <property type="match status" value="1"/>
</dbReference>
<reference evidence="1" key="1">
    <citation type="submission" date="2022-03" db="EMBL/GenBank/DDBJ databases">
        <authorList>
            <person name="Martin C."/>
        </authorList>
    </citation>
    <scope>NUCLEOTIDE SEQUENCE</scope>
</reference>
<proteinExistence type="predicted"/>
<dbReference type="Pfam" id="PF04488">
    <property type="entry name" value="Gly_transf_sug"/>
    <property type="match status" value="1"/>
</dbReference>
<gene>
    <name evidence="1" type="ORF">OFUS_LOCUS18258</name>
</gene>
<dbReference type="PANTHER" id="PTHR46830">
    <property type="entry name" value="TRANSFERASE, PUTATIVE-RELATED"/>
    <property type="match status" value="1"/>
</dbReference>
<dbReference type="EMBL" id="CAIIXF020000009">
    <property type="protein sequence ID" value="CAH1793404.1"/>
    <property type="molecule type" value="Genomic_DNA"/>
</dbReference>
<dbReference type="AlphaFoldDB" id="A0A8J1Y866"/>
<protein>
    <submittedName>
        <fullName evidence="1">Uncharacterized protein</fullName>
    </submittedName>
</protein>
<dbReference type="Gene3D" id="3.90.550.20">
    <property type="match status" value="1"/>
</dbReference>
<dbReference type="InterPro" id="IPR007577">
    <property type="entry name" value="GlycoTrfase_DXD_sugar-bd_CS"/>
</dbReference>
<sequence>GQWWDYVTSNVTTKIRFLSYNMSNIDIFGEKPRYVEHISDIMRIRLLKEYGGTYIDSDVIALRSLDPLRHYNHTQGVGIVGGGLSNGVIIAKKTSKFLNIWLEEYKTYAKDDKIKNIWGYYSVTRPRQLLKTYPELVRIERDTLVRPVVREYTKLETRKKVWKYSYSMHVWRRLTYIPKKPEDIKLISNQSL</sequence>
<name>A0A8J1Y866_OWEFU</name>
<dbReference type="Proteomes" id="UP000749559">
    <property type="component" value="Unassembled WGS sequence"/>
</dbReference>
<dbReference type="OrthoDB" id="6061538at2759"/>
<dbReference type="SUPFAM" id="SSF53448">
    <property type="entry name" value="Nucleotide-diphospho-sugar transferases"/>
    <property type="match status" value="1"/>
</dbReference>
<keyword evidence="2" id="KW-1185">Reference proteome</keyword>
<evidence type="ECO:0000313" key="2">
    <source>
        <dbReference type="Proteomes" id="UP000749559"/>
    </source>
</evidence>
<feature type="non-terminal residue" evidence="1">
    <location>
        <position position="192"/>
    </location>
</feature>
<comment type="caution">
    <text evidence="1">The sequence shown here is derived from an EMBL/GenBank/DDBJ whole genome shotgun (WGS) entry which is preliminary data.</text>
</comment>
<organism evidence="1 2">
    <name type="scientific">Owenia fusiformis</name>
    <name type="common">Polychaete worm</name>
    <dbReference type="NCBI Taxonomy" id="6347"/>
    <lineage>
        <taxon>Eukaryota</taxon>
        <taxon>Metazoa</taxon>
        <taxon>Spiralia</taxon>
        <taxon>Lophotrochozoa</taxon>
        <taxon>Annelida</taxon>
        <taxon>Polychaeta</taxon>
        <taxon>Sedentaria</taxon>
        <taxon>Canalipalpata</taxon>
        <taxon>Sabellida</taxon>
        <taxon>Oweniida</taxon>
        <taxon>Oweniidae</taxon>
        <taxon>Owenia</taxon>
    </lineage>
</organism>